<dbReference type="VEuPathDB" id="HostDB:ENSMMUG00000052156"/>
<reference evidence="3" key="2">
    <citation type="submission" date="2019-01" db="EMBL/GenBank/DDBJ databases">
        <authorList>
            <person name="Graves T."/>
            <person name="Eichler E.E."/>
            <person name="Wilson R.K."/>
        </authorList>
    </citation>
    <scope>NUCLEOTIDE SEQUENCE [LARGE SCALE GENOMIC DNA]</scope>
    <source>
        <strain evidence="3">17573</strain>
    </source>
</reference>
<accession>A0A5F8A3X5</accession>
<reference evidence="4" key="1">
    <citation type="journal article" date="2007" name="Science">
        <title>Evolutionary and biomedical insights from the rhesus macaque genome.</title>
        <authorList>
            <person name="Gibbs R.A."/>
            <person name="Rogers J."/>
            <person name="Katze M.G."/>
            <person name="Bumgarner R."/>
            <person name="Weinstock G.M."/>
            <person name="Mardis E.R."/>
            <person name="Remington K.A."/>
            <person name="Strausberg R.L."/>
            <person name="Venter J.C."/>
            <person name="Wilson R.K."/>
            <person name="Batzer M.A."/>
            <person name="Bustamante C.D."/>
            <person name="Eichler E.E."/>
            <person name="Hahn M.W."/>
            <person name="Hardison R.C."/>
            <person name="Makova K.D."/>
            <person name="Miller W."/>
            <person name="Milosavljevic A."/>
            <person name="Palermo R.E."/>
            <person name="Siepel A."/>
            <person name="Sikela J.M."/>
            <person name="Attaway T."/>
            <person name="Bell S."/>
            <person name="Bernard K.E."/>
            <person name="Buhay C.J."/>
            <person name="Chandrabose M.N."/>
            <person name="Dao M."/>
            <person name="Davis C."/>
            <person name="Delehaunty K.D."/>
            <person name="Ding Y."/>
            <person name="Dinh H.H."/>
            <person name="Dugan-Rocha S."/>
            <person name="Fulton L.A."/>
            <person name="Gabisi R.A."/>
            <person name="Garner T.T."/>
            <person name="Godfrey J."/>
            <person name="Hawes A.C."/>
            <person name="Hernandez J."/>
            <person name="Hines S."/>
            <person name="Holder M."/>
            <person name="Hume J."/>
            <person name="Jhangiani S.N."/>
            <person name="Joshi V."/>
            <person name="Khan Z.M."/>
            <person name="Kirkness E.F."/>
            <person name="Cree A."/>
            <person name="Fowler R.G."/>
            <person name="Lee S."/>
            <person name="Lewis L.R."/>
            <person name="Li Z."/>
            <person name="Liu Y.-S."/>
            <person name="Moore S.M."/>
            <person name="Muzny D."/>
            <person name="Nazareth L.V."/>
            <person name="Ngo D.N."/>
            <person name="Okwuonu G.O."/>
            <person name="Pai G."/>
            <person name="Parker D."/>
            <person name="Paul H.A."/>
            <person name="Pfannkoch C."/>
            <person name="Pohl C.S."/>
            <person name="Rogers Y.-H.C."/>
            <person name="Ruiz S.J."/>
            <person name="Sabo A."/>
            <person name="Santibanez J."/>
            <person name="Schneider B.W."/>
            <person name="Smith S.M."/>
            <person name="Sodergren E."/>
            <person name="Svatek A.F."/>
            <person name="Utterback T.R."/>
            <person name="Vattathil S."/>
            <person name="Warren W."/>
            <person name="White C.S."/>
            <person name="Chinwalla A.T."/>
            <person name="Feng Y."/>
            <person name="Halpern A.L."/>
            <person name="Hillier L.W."/>
            <person name="Huang X."/>
            <person name="Minx P."/>
            <person name="Nelson J.O."/>
            <person name="Pepin K.H."/>
            <person name="Qin X."/>
            <person name="Sutton G.G."/>
            <person name="Venter E."/>
            <person name="Walenz B.P."/>
            <person name="Wallis J.W."/>
            <person name="Worley K.C."/>
            <person name="Yang S.-P."/>
            <person name="Jones S.M."/>
            <person name="Marra M.A."/>
            <person name="Rocchi M."/>
            <person name="Schein J.E."/>
            <person name="Baertsch R."/>
            <person name="Clarke L."/>
            <person name="Csuros M."/>
            <person name="Glasscock J."/>
            <person name="Harris R.A."/>
            <person name="Havlak P."/>
            <person name="Jackson A.R."/>
            <person name="Jiang H."/>
            <person name="Liu Y."/>
            <person name="Messina D.N."/>
            <person name="Shen Y."/>
            <person name="Song H.X.-Z."/>
            <person name="Wylie T."/>
            <person name="Zhang L."/>
            <person name="Birney E."/>
            <person name="Han K."/>
            <person name="Konkel M.K."/>
            <person name="Lee J."/>
            <person name="Smit A.F.A."/>
            <person name="Ullmer B."/>
            <person name="Wang H."/>
            <person name="Xing J."/>
            <person name="Burhans R."/>
            <person name="Cheng Z."/>
            <person name="Karro J.E."/>
            <person name="Ma J."/>
            <person name="Raney B."/>
            <person name="She X."/>
            <person name="Cox M.J."/>
            <person name="Demuth J.P."/>
            <person name="Dumas L.J."/>
            <person name="Han S.-G."/>
            <person name="Hopkins J."/>
            <person name="Karimpour-Fard A."/>
            <person name="Kim Y.H."/>
            <person name="Pollack J.R."/>
            <person name="Vinar T."/>
            <person name="Addo-Quaye C."/>
            <person name="Degenhardt J."/>
            <person name="Denby A."/>
            <person name="Hubisz M.J."/>
            <person name="Indap A."/>
            <person name="Kosiol C."/>
            <person name="Lahn B.T."/>
            <person name="Lawson H.A."/>
            <person name="Marklein A."/>
            <person name="Nielsen R."/>
            <person name="Vallender E.J."/>
            <person name="Clark A.G."/>
            <person name="Ferguson B."/>
            <person name="Hernandez R.D."/>
            <person name="Hirani K."/>
            <person name="Kehrer-Sawatzki H."/>
            <person name="Kolb J."/>
            <person name="Patil S."/>
            <person name="Pu L.-L."/>
            <person name="Ren Y."/>
            <person name="Smith D.G."/>
            <person name="Wheeler D.A."/>
            <person name="Schenck I."/>
            <person name="Ball E.V."/>
            <person name="Chen R."/>
            <person name="Cooper D.N."/>
            <person name="Giardine B."/>
            <person name="Hsu F."/>
            <person name="Kent W.J."/>
            <person name="Lesk A."/>
            <person name="Nelson D.L."/>
            <person name="O'brien W.E."/>
            <person name="Pruefer K."/>
            <person name="Stenson P.D."/>
            <person name="Wallace J.C."/>
            <person name="Ke H."/>
            <person name="Liu X.-M."/>
            <person name="Wang P."/>
            <person name="Xiang A.P."/>
            <person name="Yang F."/>
            <person name="Barber G.P."/>
            <person name="Haussler D."/>
            <person name="Karolchik D."/>
            <person name="Kern A.D."/>
            <person name="Kuhn R.M."/>
            <person name="Smith K.E."/>
            <person name="Zwieg A.S."/>
        </authorList>
    </citation>
    <scope>NUCLEOTIDE SEQUENCE [LARGE SCALE GENOMIC DNA]</scope>
    <source>
        <strain evidence="4">17573</strain>
    </source>
</reference>
<feature type="region of interest" description="Disordered" evidence="1">
    <location>
        <begin position="263"/>
        <end position="296"/>
    </location>
</feature>
<dbReference type="PANTHER" id="PTHR36290:SF1">
    <property type="entry name" value="RIKEN CDNA D630039A03 GENE"/>
    <property type="match status" value="1"/>
</dbReference>
<gene>
    <name evidence="3" type="primary">TXN</name>
</gene>
<feature type="domain" description="TBC1" evidence="2">
    <location>
        <begin position="122"/>
        <end position="211"/>
    </location>
</feature>
<feature type="compositionally biased region" description="Low complexity" evidence="1">
    <location>
        <begin position="60"/>
        <end position="78"/>
    </location>
</feature>
<dbReference type="ExpressionAtlas" id="A0A5F8A3X5">
    <property type="expression patterns" value="baseline"/>
</dbReference>
<dbReference type="GeneTree" id="ENSGT00390000005322"/>
<dbReference type="FunCoup" id="A0A5F8A3X5">
    <property type="interactions" value="9"/>
</dbReference>
<dbReference type="AlphaFoldDB" id="A0A5F8A3X5"/>
<feature type="compositionally biased region" description="Basic and acidic residues" evidence="1">
    <location>
        <begin position="111"/>
        <end position="121"/>
    </location>
</feature>
<dbReference type="PANTHER" id="PTHR36290">
    <property type="entry name" value="RIKEN CDNA D630039A03 GENE"/>
    <property type="match status" value="1"/>
</dbReference>
<proteinExistence type="predicted"/>
<reference evidence="3" key="3">
    <citation type="submission" date="2025-08" db="UniProtKB">
        <authorList>
            <consortium name="Ensembl"/>
        </authorList>
    </citation>
    <scope>IDENTIFICATION</scope>
    <source>
        <strain evidence="3">17573</strain>
    </source>
</reference>
<evidence type="ECO:0000313" key="3">
    <source>
        <dbReference type="Ensembl" id="ENSMMUP00000072595.1"/>
    </source>
</evidence>
<organism evidence="3 4">
    <name type="scientific">Macaca mulatta</name>
    <name type="common">Rhesus macaque</name>
    <dbReference type="NCBI Taxonomy" id="9544"/>
    <lineage>
        <taxon>Eukaryota</taxon>
        <taxon>Metazoa</taxon>
        <taxon>Chordata</taxon>
        <taxon>Craniata</taxon>
        <taxon>Vertebrata</taxon>
        <taxon>Euteleostomi</taxon>
        <taxon>Mammalia</taxon>
        <taxon>Eutheria</taxon>
        <taxon>Euarchontoglires</taxon>
        <taxon>Primates</taxon>
        <taxon>Haplorrhini</taxon>
        <taxon>Catarrhini</taxon>
        <taxon>Cercopithecidae</taxon>
        <taxon>Cercopithecinae</taxon>
        <taxon>Macaca</taxon>
    </lineage>
</organism>
<dbReference type="Bgee" id="ENSMMUG00000052156">
    <property type="expression patterns" value="Expressed in colon and 20 other cell types or tissues"/>
</dbReference>
<reference evidence="3" key="4">
    <citation type="submission" date="2025-09" db="UniProtKB">
        <authorList>
            <consortium name="Ensembl"/>
        </authorList>
    </citation>
    <scope>IDENTIFICATION</scope>
    <source>
        <strain evidence="3">17573</strain>
    </source>
</reference>
<dbReference type="Pfam" id="PF15733">
    <property type="entry name" value="DUF4682"/>
    <property type="match status" value="1"/>
</dbReference>
<feature type="region of interest" description="Disordered" evidence="1">
    <location>
        <begin position="1"/>
        <end position="131"/>
    </location>
</feature>
<keyword evidence="4" id="KW-1185">Reference proteome</keyword>
<name>A0A5F8A3X5_MACMU</name>
<evidence type="ECO:0000256" key="1">
    <source>
        <dbReference type="SAM" id="MobiDB-lite"/>
    </source>
</evidence>
<dbReference type="InParanoid" id="A0A5F8A3X5"/>
<feature type="compositionally biased region" description="Polar residues" evidence="1">
    <location>
        <begin position="1"/>
        <end position="11"/>
    </location>
</feature>
<dbReference type="InterPro" id="IPR032738">
    <property type="entry name" value="Tbc1d30_C"/>
</dbReference>
<dbReference type="Ensembl" id="ENSMMUT00000082145.1">
    <property type="protein sequence ID" value="ENSMMUP00000072595.1"/>
    <property type="gene ID" value="ENSMMUG00000052156.1"/>
</dbReference>
<sequence length="296" mass="31777">MSVSLPPTVTRSADPHFQLGRELGLEAQEPKPWSSAPRLRQPRPDPGSQAPGAGRGRGAAAGAEVRAGARAPATRTPGVPVYKGRASGDSSSVWCFGSVSIGPYSRSSDPSSKDGEADREQGGNAPAPAESIVNAVWINKERRSSLSLEEADSKVDGRLEEAAQGCLQAPESPWHTHLEMHHLVQTFPQDTSHQVHHRGKLVESDQRLPPEGDTHLFEANQMIQQATGIPEAAQLPCQVGNTQTKAVESGLKFSTQCPLSIKNPHRSGKPAYYPFPRRKSPRISQAARNLGLYGSP</sequence>
<evidence type="ECO:0000313" key="4">
    <source>
        <dbReference type="Proteomes" id="UP000006718"/>
    </source>
</evidence>
<protein>
    <submittedName>
        <fullName evidence="3">Thioredoxin</fullName>
    </submittedName>
</protein>
<evidence type="ECO:0000259" key="2">
    <source>
        <dbReference type="Pfam" id="PF15733"/>
    </source>
</evidence>
<dbReference type="Proteomes" id="UP000006718">
    <property type="component" value="Chromosome 15"/>
</dbReference>